<dbReference type="Proteomes" id="UP000027586">
    <property type="component" value="Unassembled WGS sequence"/>
</dbReference>
<evidence type="ECO:0000256" key="1">
    <source>
        <dbReference type="SAM" id="MobiDB-lite"/>
    </source>
</evidence>
<accession>A0A068RS62</accession>
<organism evidence="2 3">
    <name type="scientific">Lichtheimia corymbifera JMRC:FSU:9682</name>
    <dbReference type="NCBI Taxonomy" id="1263082"/>
    <lineage>
        <taxon>Eukaryota</taxon>
        <taxon>Fungi</taxon>
        <taxon>Fungi incertae sedis</taxon>
        <taxon>Mucoromycota</taxon>
        <taxon>Mucoromycotina</taxon>
        <taxon>Mucoromycetes</taxon>
        <taxon>Mucorales</taxon>
        <taxon>Lichtheimiaceae</taxon>
        <taxon>Lichtheimia</taxon>
    </lineage>
</organism>
<feature type="compositionally biased region" description="Basic and acidic residues" evidence="1">
    <location>
        <begin position="120"/>
        <end position="131"/>
    </location>
</feature>
<proteinExistence type="predicted"/>
<evidence type="ECO:0000313" key="3">
    <source>
        <dbReference type="Proteomes" id="UP000027586"/>
    </source>
</evidence>
<dbReference type="VEuPathDB" id="FungiDB:LCOR_04297.1"/>
<evidence type="ECO:0000313" key="2">
    <source>
        <dbReference type="EMBL" id="CDH52864.1"/>
    </source>
</evidence>
<dbReference type="AlphaFoldDB" id="A0A068RS62"/>
<dbReference type="OrthoDB" id="2281617at2759"/>
<keyword evidence="3" id="KW-1185">Reference proteome</keyword>
<feature type="compositionally biased region" description="Low complexity" evidence="1">
    <location>
        <begin position="132"/>
        <end position="145"/>
    </location>
</feature>
<protein>
    <submittedName>
        <fullName evidence="2">Uncharacterized protein</fullName>
    </submittedName>
</protein>
<dbReference type="EMBL" id="CBTN010000015">
    <property type="protein sequence ID" value="CDH52864.1"/>
    <property type="molecule type" value="Genomic_DNA"/>
</dbReference>
<gene>
    <name evidence="2" type="ORF">LCOR_04297.1</name>
</gene>
<reference evidence="2" key="1">
    <citation type="submission" date="2013-08" db="EMBL/GenBank/DDBJ databases">
        <title>Gene expansion shapes genome architecture in the human pathogen Lichtheimia corymbifera: an evolutionary genomics analysis in the ancient terrestrial Mucorales (Mucoromycotina).</title>
        <authorList>
            <person name="Schwartze V.U."/>
            <person name="Winter S."/>
            <person name="Shelest E."/>
            <person name="Marcet-Houben M."/>
            <person name="Horn F."/>
            <person name="Wehner S."/>
            <person name="Hoffmann K."/>
            <person name="Riege K."/>
            <person name="Sammeth M."/>
            <person name="Nowrousian M."/>
            <person name="Valiante V."/>
            <person name="Linde J."/>
            <person name="Jacobsen I.D."/>
            <person name="Marz M."/>
            <person name="Brakhage A.A."/>
            <person name="Gabaldon T."/>
            <person name="Bocker S."/>
            <person name="Voigt K."/>
        </authorList>
    </citation>
    <scope>NUCLEOTIDE SEQUENCE [LARGE SCALE GENOMIC DNA]</scope>
    <source>
        <strain evidence="2">FSU 9682</strain>
    </source>
</reference>
<feature type="region of interest" description="Disordered" evidence="1">
    <location>
        <begin position="113"/>
        <end position="150"/>
    </location>
</feature>
<sequence length="169" mass="19631">MLFTIYYFFMSPIQRSSYMTHDDIPTMLRRLQVRLRLAEFKRKNGYEKYDLYTLEKNLLRATKCYRALLRPQRPAPATATTKSKQHRYYPTFPVSTKYNDATTRSMLILATHHVQGPLSAKRDTPPRRMKSDLSSSSSPSTSSSSSDEEDAAKLLVMLHHHHNHNTLSH</sequence>
<name>A0A068RS62_9FUNG</name>
<comment type="caution">
    <text evidence="2">The sequence shown here is derived from an EMBL/GenBank/DDBJ whole genome shotgun (WGS) entry which is preliminary data.</text>
</comment>